<evidence type="ECO:0008006" key="7">
    <source>
        <dbReference type="Google" id="ProtNLM"/>
    </source>
</evidence>
<dbReference type="InterPro" id="IPR011043">
    <property type="entry name" value="Gal_Oxase/kelch_b-propeller"/>
</dbReference>
<dbReference type="SUPFAM" id="SSF81296">
    <property type="entry name" value="E set domains"/>
    <property type="match status" value="1"/>
</dbReference>
<dbReference type="SUPFAM" id="SSF50965">
    <property type="entry name" value="Galactose oxidase, central domain"/>
    <property type="match status" value="1"/>
</dbReference>
<name>A0AAV2CU50_9ROSI</name>
<dbReference type="Proteomes" id="UP001497516">
    <property type="component" value="Chromosome 10"/>
</dbReference>
<evidence type="ECO:0000256" key="2">
    <source>
        <dbReference type="SAM" id="SignalP"/>
    </source>
</evidence>
<feature type="domain" description="Glyoxal oxidase N-terminal" evidence="3">
    <location>
        <begin position="67"/>
        <end position="458"/>
    </location>
</feature>
<evidence type="ECO:0000313" key="5">
    <source>
        <dbReference type="EMBL" id="CAL1359609.1"/>
    </source>
</evidence>
<reference evidence="5 6" key="1">
    <citation type="submission" date="2024-04" db="EMBL/GenBank/DDBJ databases">
        <authorList>
            <person name="Fracassetti M."/>
        </authorList>
    </citation>
    <scope>NUCLEOTIDE SEQUENCE [LARGE SCALE GENOMIC DNA]</scope>
</reference>
<dbReference type="AlphaFoldDB" id="A0AAV2CU50"/>
<sequence length="574" mass="63774">MKPPPSPPPSLLLFILLLLLLLLTVTVFSQPEPSPDPVGEFKGKRLPTNEWKGEWELFTDNSGVSAMHAIVIPNVNKVLMYDATIWRISRIELPKGRCRVLNTTTGEEDCFAHSVLMDIDTAHLTPLELHTDTWCSSGGLTFHGNLISTGGFQGGANTVRYLKIYNTSTWREFPSALSSPRWYSTQAQLADGRIIIIGGRSTPTYEYIPPDGKSNAKPFFFDFLQQTTDPEENNLYPFVFLSPDSNVFVFANNRSVLLNPDTNTVVKEFPVLPGGHRNYPASGMAVLLPLEVLSPEADAVVEAEVLVCGGSAHIDSYTLGLKNVFYEALRDCGRLQITKPRPSWRREVMPSARVMGDMVILPTGEVLMINGATRGASGWGNAREPNLKPLLFNHKAPNKHRLFKELNPTTIPRMYHSTAVVLPDNRVLVAGSNTNNGYIYDNTTFPTELRVEKFSPPYFSPSRAHKKPKIINGGCPKTVSYGQDLTVKVNLNEKRIFLTNFMVTMYVPAFTTHGVAMNQRLVKLLLKDAVKVGEGRYDVSCVAPPNSAVAPEGYFMLSVVHRRIPSEAVWVQLK</sequence>
<dbReference type="EMBL" id="OZ034814">
    <property type="protein sequence ID" value="CAL1359609.1"/>
    <property type="molecule type" value="Genomic_DNA"/>
</dbReference>
<dbReference type="InterPro" id="IPR013783">
    <property type="entry name" value="Ig-like_fold"/>
</dbReference>
<dbReference type="Gene3D" id="2.60.40.10">
    <property type="entry name" value="Immunoglobulins"/>
    <property type="match status" value="1"/>
</dbReference>
<dbReference type="InterPro" id="IPR009880">
    <property type="entry name" value="Glyoxal_oxidase_N"/>
</dbReference>
<evidence type="ECO:0000256" key="1">
    <source>
        <dbReference type="ARBA" id="ARBA00022729"/>
    </source>
</evidence>
<dbReference type="Pfam" id="PF07250">
    <property type="entry name" value="Glyoxal_oxid_N"/>
    <property type="match status" value="1"/>
</dbReference>
<dbReference type="CDD" id="cd02851">
    <property type="entry name" value="E_set_GO_C"/>
    <property type="match status" value="1"/>
</dbReference>
<dbReference type="Gene3D" id="2.130.10.80">
    <property type="entry name" value="Galactose oxidase/kelch, beta-propeller"/>
    <property type="match status" value="1"/>
</dbReference>
<dbReference type="PANTHER" id="PTHR32208:SF93">
    <property type="entry name" value="ALDEHYDE OXIDASE GLOX1"/>
    <property type="match status" value="1"/>
</dbReference>
<organism evidence="5 6">
    <name type="scientific">Linum trigynum</name>
    <dbReference type="NCBI Taxonomy" id="586398"/>
    <lineage>
        <taxon>Eukaryota</taxon>
        <taxon>Viridiplantae</taxon>
        <taxon>Streptophyta</taxon>
        <taxon>Embryophyta</taxon>
        <taxon>Tracheophyta</taxon>
        <taxon>Spermatophyta</taxon>
        <taxon>Magnoliopsida</taxon>
        <taxon>eudicotyledons</taxon>
        <taxon>Gunneridae</taxon>
        <taxon>Pentapetalae</taxon>
        <taxon>rosids</taxon>
        <taxon>fabids</taxon>
        <taxon>Malpighiales</taxon>
        <taxon>Linaceae</taxon>
        <taxon>Linum</taxon>
    </lineage>
</organism>
<dbReference type="InterPro" id="IPR014756">
    <property type="entry name" value="Ig_E-set"/>
</dbReference>
<evidence type="ECO:0000313" key="6">
    <source>
        <dbReference type="Proteomes" id="UP001497516"/>
    </source>
</evidence>
<feature type="signal peptide" evidence="2">
    <location>
        <begin position="1"/>
        <end position="29"/>
    </location>
</feature>
<keyword evidence="1 2" id="KW-0732">Signal</keyword>
<dbReference type="PANTHER" id="PTHR32208">
    <property type="entry name" value="SECRETED PROTEIN-RELATED"/>
    <property type="match status" value="1"/>
</dbReference>
<protein>
    <recommendedName>
        <fullName evidence="7">Galactose oxidase</fullName>
    </recommendedName>
</protein>
<accession>A0AAV2CU50</accession>
<dbReference type="Pfam" id="PF09118">
    <property type="entry name" value="GO-like_E_set"/>
    <property type="match status" value="1"/>
</dbReference>
<dbReference type="InterPro" id="IPR037293">
    <property type="entry name" value="Gal_Oxidase_central_sf"/>
</dbReference>
<evidence type="ECO:0000259" key="3">
    <source>
        <dbReference type="Pfam" id="PF07250"/>
    </source>
</evidence>
<evidence type="ECO:0000259" key="4">
    <source>
        <dbReference type="Pfam" id="PF09118"/>
    </source>
</evidence>
<feature type="domain" description="Galactose oxidase-like Early set" evidence="4">
    <location>
        <begin position="471"/>
        <end position="572"/>
    </location>
</feature>
<gene>
    <name evidence="5" type="ORF">LTRI10_LOCUS7083</name>
</gene>
<dbReference type="InterPro" id="IPR015202">
    <property type="entry name" value="GO-like_E_set"/>
</dbReference>
<keyword evidence="6" id="KW-1185">Reference proteome</keyword>
<feature type="chain" id="PRO_5043976755" description="Galactose oxidase" evidence="2">
    <location>
        <begin position="30"/>
        <end position="574"/>
    </location>
</feature>
<proteinExistence type="predicted"/>